<dbReference type="NCBIfam" id="TIGR01923">
    <property type="entry name" value="menE"/>
    <property type="match status" value="1"/>
</dbReference>
<gene>
    <name evidence="5" type="primary">menE</name>
    <name evidence="8" type="ORF">SAMN05421676_10136</name>
</gene>
<evidence type="ECO:0000313" key="9">
    <source>
        <dbReference type="Proteomes" id="UP000199095"/>
    </source>
</evidence>
<dbReference type="Gene3D" id="3.30.300.30">
    <property type="match status" value="1"/>
</dbReference>
<dbReference type="PANTHER" id="PTHR43201">
    <property type="entry name" value="ACYL-COA SYNTHETASE"/>
    <property type="match status" value="1"/>
</dbReference>
<evidence type="ECO:0000256" key="4">
    <source>
        <dbReference type="ARBA" id="ARBA00022840"/>
    </source>
</evidence>
<dbReference type="HAMAP" id="MF_00731">
    <property type="entry name" value="MenE"/>
    <property type="match status" value="1"/>
</dbReference>
<feature type="domain" description="AMP-binding enzyme C-terminal" evidence="7">
    <location>
        <begin position="405"/>
        <end position="480"/>
    </location>
</feature>
<accession>A0A1H9Y5W4</accession>
<dbReference type="SUPFAM" id="SSF56801">
    <property type="entry name" value="Acetyl-CoA synthetase-like"/>
    <property type="match status" value="1"/>
</dbReference>
<dbReference type="PROSITE" id="PS00455">
    <property type="entry name" value="AMP_BINDING"/>
    <property type="match status" value="1"/>
</dbReference>
<evidence type="ECO:0000256" key="3">
    <source>
        <dbReference type="ARBA" id="ARBA00022741"/>
    </source>
</evidence>
<protein>
    <recommendedName>
        <fullName evidence="5">2-succinylbenzoate--CoA ligase</fullName>
        <ecNumber evidence="5">6.2.1.26</ecNumber>
    </recommendedName>
    <alternativeName>
        <fullName evidence="5">o-succinylbenzoyl-CoA synthetase</fullName>
        <shortName evidence="5">OSB-CoA synthetase</shortName>
    </alternativeName>
</protein>
<dbReference type="STRING" id="237682.SAMN05421676_10136"/>
<keyword evidence="4 5" id="KW-0067">ATP-binding</keyword>
<dbReference type="GO" id="GO:0031956">
    <property type="term" value="F:medium-chain fatty acid-CoA ligase activity"/>
    <property type="evidence" value="ECO:0007669"/>
    <property type="project" value="TreeGrafter"/>
</dbReference>
<feature type="domain" description="AMP-dependent synthetase/ligase" evidence="6">
    <location>
        <begin position="10"/>
        <end position="355"/>
    </location>
</feature>
<sequence length="499" mass="56610">MLTYIAHWLEKRYDLTPDRTAIQLKDRTKITFRQLRKDSIEMAERLKGIGISSYDHVALLSKNSYEMVTIIHALTYLQATVVLLNTRLTSKELLFQYENSESCFLIFQDDLKGKGEEIEKQHADEMFCFSTVNQQEQVSFSIPAEIALDDTFTIIYTSGTTGFPKGVQLTYGNHYWSASSSALNLGLYENDRWLAMVPLFHVSGLSILVRSLLYGMPVHLHESFHVEDAQREIMEEGVTIVSVVSVMLEQLMADLHEKSYPETLRCMLLGGGPAPKPLLESCKEKNIPVFQSYGMTETSSQIITLSSQDALKKLGSAGKPLFPAQLRIEQENGINQPYEVGEILVKGPMVTKGYFKREDANEKSFDQDWLKTGDLGYLDEEGYLYVVDRRKDLIISGGENVYPAEIESVLKEIEGVQDAGVVGIEDDKWGQVPVAFVVRRENQSVTSGRILEHIQTQLASYKMPKRIYFVKSLPRNASKKLLRTTLLEWTKGIHNYDED</sequence>
<dbReference type="Proteomes" id="UP000199095">
    <property type="component" value="Unassembled WGS sequence"/>
</dbReference>
<evidence type="ECO:0000313" key="8">
    <source>
        <dbReference type="EMBL" id="SES64110.1"/>
    </source>
</evidence>
<reference evidence="9" key="1">
    <citation type="submission" date="2016-10" db="EMBL/GenBank/DDBJ databases">
        <authorList>
            <person name="Varghese N."/>
            <person name="Submissions S."/>
        </authorList>
    </citation>
    <scope>NUCLEOTIDE SEQUENCE [LARGE SCALE GENOMIC DNA]</scope>
    <source>
        <strain evidence="9">CGMCC 1.3566</strain>
    </source>
</reference>
<name>A0A1H9Y5W4_9BACI</name>
<dbReference type="OrthoDB" id="9762242at2"/>
<keyword evidence="1 5" id="KW-0474">Menaquinone biosynthesis</keyword>
<comment type="pathway">
    <text evidence="5">Quinol/quinone metabolism; menaquinone biosynthesis.</text>
</comment>
<evidence type="ECO:0000256" key="5">
    <source>
        <dbReference type="HAMAP-Rule" id="MF_00731"/>
    </source>
</evidence>
<dbReference type="GO" id="GO:0009234">
    <property type="term" value="P:menaquinone biosynthetic process"/>
    <property type="evidence" value="ECO:0007669"/>
    <property type="project" value="UniProtKB-UniRule"/>
</dbReference>
<dbReference type="UniPathway" id="UPA00079"/>
<dbReference type="CDD" id="cd05912">
    <property type="entry name" value="OSB_CoA_lg"/>
    <property type="match status" value="1"/>
</dbReference>
<dbReference type="InterPro" id="IPR010192">
    <property type="entry name" value="MenE"/>
</dbReference>
<dbReference type="Pfam" id="PF13193">
    <property type="entry name" value="AMP-binding_C"/>
    <property type="match status" value="1"/>
</dbReference>
<dbReference type="GO" id="GO:0006631">
    <property type="term" value="P:fatty acid metabolic process"/>
    <property type="evidence" value="ECO:0007669"/>
    <property type="project" value="TreeGrafter"/>
</dbReference>
<dbReference type="Gene3D" id="3.40.50.12780">
    <property type="entry name" value="N-terminal domain of ligase-like"/>
    <property type="match status" value="1"/>
</dbReference>
<dbReference type="InterPro" id="IPR000873">
    <property type="entry name" value="AMP-dep_synth/lig_dom"/>
</dbReference>
<dbReference type="Pfam" id="PF00501">
    <property type="entry name" value="AMP-binding"/>
    <property type="match status" value="1"/>
</dbReference>
<keyword evidence="2 5" id="KW-0436">Ligase</keyword>
<evidence type="ECO:0000256" key="1">
    <source>
        <dbReference type="ARBA" id="ARBA00022428"/>
    </source>
</evidence>
<dbReference type="InterPro" id="IPR042099">
    <property type="entry name" value="ANL_N_sf"/>
</dbReference>
<dbReference type="InterPro" id="IPR045851">
    <property type="entry name" value="AMP-bd_C_sf"/>
</dbReference>
<dbReference type="NCBIfam" id="NF002966">
    <property type="entry name" value="PRK03640.1"/>
    <property type="match status" value="1"/>
</dbReference>
<dbReference type="GO" id="GO:0005524">
    <property type="term" value="F:ATP binding"/>
    <property type="evidence" value="ECO:0007669"/>
    <property type="project" value="UniProtKB-KW"/>
</dbReference>
<comment type="function">
    <text evidence="5">Converts 2-succinylbenzoate (OSB) to 2-succinylbenzoyl-CoA (OSB-CoA).</text>
</comment>
<comment type="catalytic activity">
    <reaction evidence="5">
        <text>2-succinylbenzoate + ATP + CoA = 2-succinylbenzoyl-CoA + AMP + diphosphate</text>
        <dbReference type="Rhea" id="RHEA:17009"/>
        <dbReference type="ChEBI" id="CHEBI:18325"/>
        <dbReference type="ChEBI" id="CHEBI:30616"/>
        <dbReference type="ChEBI" id="CHEBI:33019"/>
        <dbReference type="ChEBI" id="CHEBI:57287"/>
        <dbReference type="ChEBI" id="CHEBI:57364"/>
        <dbReference type="ChEBI" id="CHEBI:456215"/>
        <dbReference type="EC" id="6.2.1.26"/>
    </reaction>
</comment>
<comment type="similarity">
    <text evidence="5">Belongs to the ATP-dependent AMP-binding enzyme family. MenE subfamily.</text>
</comment>
<dbReference type="RefSeq" id="WP_093130769.1">
    <property type="nucleotide sequence ID" value="NZ_FOHJ01000001.1"/>
</dbReference>
<dbReference type="PANTHER" id="PTHR43201:SF5">
    <property type="entry name" value="MEDIUM-CHAIN ACYL-COA LIGASE ACSF2, MITOCHONDRIAL"/>
    <property type="match status" value="1"/>
</dbReference>
<proteinExistence type="inferred from homology"/>
<comment type="pathway">
    <text evidence="5">Quinol/quinone metabolism; 1,4-dihydroxy-2-naphthoate biosynthesis; 1,4-dihydroxy-2-naphthoate from chorismate: step 5/7.</text>
</comment>
<keyword evidence="3 5" id="KW-0547">Nucleotide-binding</keyword>
<evidence type="ECO:0000259" key="7">
    <source>
        <dbReference type="Pfam" id="PF13193"/>
    </source>
</evidence>
<dbReference type="EMBL" id="FOHJ01000001">
    <property type="protein sequence ID" value="SES64110.1"/>
    <property type="molecule type" value="Genomic_DNA"/>
</dbReference>
<evidence type="ECO:0000259" key="6">
    <source>
        <dbReference type="Pfam" id="PF00501"/>
    </source>
</evidence>
<dbReference type="UniPathway" id="UPA01057">
    <property type="reaction ID" value="UER00166"/>
</dbReference>
<dbReference type="AlphaFoldDB" id="A0A1H9Y5W4"/>
<dbReference type="InterPro" id="IPR020845">
    <property type="entry name" value="AMP-binding_CS"/>
</dbReference>
<evidence type="ECO:0000256" key="2">
    <source>
        <dbReference type="ARBA" id="ARBA00022598"/>
    </source>
</evidence>
<keyword evidence="9" id="KW-1185">Reference proteome</keyword>
<dbReference type="GO" id="GO:0008756">
    <property type="term" value="F:o-succinylbenzoate-CoA ligase activity"/>
    <property type="evidence" value="ECO:0007669"/>
    <property type="project" value="UniProtKB-UniRule"/>
</dbReference>
<dbReference type="EC" id="6.2.1.26" evidence="5"/>
<dbReference type="InterPro" id="IPR025110">
    <property type="entry name" value="AMP-bd_C"/>
</dbReference>
<organism evidence="8 9">
    <name type="scientific">Salinibacillus kushneri</name>
    <dbReference type="NCBI Taxonomy" id="237682"/>
    <lineage>
        <taxon>Bacteria</taxon>
        <taxon>Bacillati</taxon>
        <taxon>Bacillota</taxon>
        <taxon>Bacilli</taxon>
        <taxon>Bacillales</taxon>
        <taxon>Bacillaceae</taxon>
        <taxon>Salinibacillus</taxon>
    </lineage>
</organism>